<sequence>MASLIYHQNSLHPVDHAPVPTERGKPTTYHTLDSDTLEPSTQTPMVFTEIDIDDDDFPKIENFTGDTEAKLMPTSEPCVGEDCPSSSKGPMIAIIVIAIGLLALASILALWCYKRRHQKTSVYEMNGKGQTRRGEQIEMQQKV</sequence>
<keyword evidence="2" id="KW-0472">Membrane</keyword>
<dbReference type="Proteomes" id="UP000314986">
    <property type="component" value="Unassembled WGS sequence"/>
</dbReference>
<organism evidence="3 4">
    <name type="scientific">Callorhinchus milii</name>
    <name type="common">Ghost shark</name>
    <dbReference type="NCBI Taxonomy" id="7868"/>
    <lineage>
        <taxon>Eukaryota</taxon>
        <taxon>Metazoa</taxon>
        <taxon>Chordata</taxon>
        <taxon>Craniata</taxon>
        <taxon>Vertebrata</taxon>
        <taxon>Chondrichthyes</taxon>
        <taxon>Holocephali</taxon>
        <taxon>Chimaeriformes</taxon>
        <taxon>Callorhinchidae</taxon>
        <taxon>Callorhinchus</taxon>
    </lineage>
</organism>
<keyword evidence="2" id="KW-1133">Transmembrane helix</keyword>
<reference evidence="4" key="1">
    <citation type="journal article" date="2006" name="Science">
        <title>Ancient noncoding elements conserved in the human genome.</title>
        <authorList>
            <person name="Venkatesh B."/>
            <person name="Kirkness E.F."/>
            <person name="Loh Y.H."/>
            <person name="Halpern A.L."/>
            <person name="Lee A.P."/>
            <person name="Johnson J."/>
            <person name="Dandona N."/>
            <person name="Viswanathan L.D."/>
            <person name="Tay A."/>
            <person name="Venter J.C."/>
            <person name="Strausberg R.L."/>
            <person name="Brenner S."/>
        </authorList>
    </citation>
    <scope>NUCLEOTIDE SEQUENCE [LARGE SCALE GENOMIC DNA]</scope>
</reference>
<dbReference type="InParanoid" id="A0A4W3J7D4"/>
<evidence type="ECO:0000256" key="1">
    <source>
        <dbReference type="SAM" id="MobiDB-lite"/>
    </source>
</evidence>
<feature type="region of interest" description="Disordered" evidence="1">
    <location>
        <begin position="124"/>
        <end position="143"/>
    </location>
</feature>
<protein>
    <submittedName>
        <fullName evidence="3">Uncharacterized protein</fullName>
    </submittedName>
</protein>
<feature type="transmembrane region" description="Helical" evidence="2">
    <location>
        <begin position="91"/>
        <end position="113"/>
    </location>
</feature>
<reference evidence="3" key="5">
    <citation type="submission" date="2025-09" db="UniProtKB">
        <authorList>
            <consortium name="Ensembl"/>
        </authorList>
    </citation>
    <scope>IDENTIFICATION</scope>
</reference>
<keyword evidence="2" id="KW-0812">Transmembrane</keyword>
<dbReference type="STRING" id="7868.ENSCMIP00000035471"/>
<name>A0A4W3J7D4_CALMI</name>
<dbReference type="Ensembl" id="ENSCMIT00000035998.1">
    <property type="protein sequence ID" value="ENSCMIP00000035471.1"/>
    <property type="gene ID" value="ENSCMIG00000015012.1"/>
</dbReference>
<evidence type="ECO:0000256" key="2">
    <source>
        <dbReference type="SAM" id="Phobius"/>
    </source>
</evidence>
<dbReference type="GO" id="GO:0007219">
    <property type="term" value="P:Notch signaling pathway"/>
    <property type="evidence" value="ECO:0007669"/>
    <property type="project" value="TreeGrafter"/>
</dbReference>
<dbReference type="PANTHER" id="PTHR32493:SF0">
    <property type="entry name" value="SUSHI DOMAIN-CONTAINING PROTEIN 5"/>
    <property type="match status" value="1"/>
</dbReference>
<feature type="region of interest" description="Disordered" evidence="1">
    <location>
        <begin position="9"/>
        <end position="28"/>
    </location>
</feature>
<evidence type="ECO:0000313" key="3">
    <source>
        <dbReference type="Ensembl" id="ENSCMIP00000035471.1"/>
    </source>
</evidence>
<dbReference type="AlphaFoldDB" id="A0A4W3J7D4"/>
<reference evidence="4" key="2">
    <citation type="journal article" date="2007" name="PLoS Biol.">
        <title>Survey sequencing and comparative analysis of the elephant shark (Callorhinchus milii) genome.</title>
        <authorList>
            <person name="Venkatesh B."/>
            <person name="Kirkness E.F."/>
            <person name="Loh Y.H."/>
            <person name="Halpern A.L."/>
            <person name="Lee A.P."/>
            <person name="Johnson J."/>
            <person name="Dandona N."/>
            <person name="Viswanathan L.D."/>
            <person name="Tay A."/>
            <person name="Venter J.C."/>
            <person name="Strausberg R.L."/>
            <person name="Brenner S."/>
        </authorList>
    </citation>
    <scope>NUCLEOTIDE SEQUENCE [LARGE SCALE GENOMIC DNA]</scope>
</reference>
<dbReference type="InterPro" id="IPR053298">
    <property type="entry name" value="Sushi_domain_protein"/>
</dbReference>
<proteinExistence type="predicted"/>
<accession>A0A4W3J7D4</accession>
<dbReference type="GeneTree" id="ENSGT00390000009163"/>
<dbReference type="PANTHER" id="PTHR32493">
    <property type="entry name" value="SUSHI DOMAIN-CONTAINING PROTEIN 5"/>
    <property type="match status" value="1"/>
</dbReference>
<evidence type="ECO:0000313" key="4">
    <source>
        <dbReference type="Proteomes" id="UP000314986"/>
    </source>
</evidence>
<reference evidence="3" key="4">
    <citation type="submission" date="2025-08" db="UniProtKB">
        <authorList>
            <consortium name="Ensembl"/>
        </authorList>
    </citation>
    <scope>IDENTIFICATION</scope>
</reference>
<reference evidence="4" key="3">
    <citation type="journal article" date="2014" name="Nature">
        <title>Elephant shark genome provides unique insights into gnathostome evolution.</title>
        <authorList>
            <consortium name="International Elephant Shark Genome Sequencing Consortium"/>
            <person name="Venkatesh B."/>
            <person name="Lee A.P."/>
            <person name="Ravi V."/>
            <person name="Maurya A.K."/>
            <person name="Lian M.M."/>
            <person name="Swann J.B."/>
            <person name="Ohta Y."/>
            <person name="Flajnik M.F."/>
            <person name="Sutoh Y."/>
            <person name="Kasahara M."/>
            <person name="Hoon S."/>
            <person name="Gangu V."/>
            <person name="Roy S.W."/>
            <person name="Irimia M."/>
            <person name="Korzh V."/>
            <person name="Kondrychyn I."/>
            <person name="Lim Z.W."/>
            <person name="Tay B.H."/>
            <person name="Tohari S."/>
            <person name="Kong K.W."/>
            <person name="Ho S."/>
            <person name="Lorente-Galdos B."/>
            <person name="Quilez J."/>
            <person name="Marques-Bonet T."/>
            <person name="Raney B.J."/>
            <person name="Ingham P.W."/>
            <person name="Tay A."/>
            <person name="Hillier L.W."/>
            <person name="Minx P."/>
            <person name="Boehm T."/>
            <person name="Wilson R.K."/>
            <person name="Brenner S."/>
            <person name="Warren W.C."/>
        </authorList>
    </citation>
    <scope>NUCLEOTIDE SEQUENCE [LARGE SCALE GENOMIC DNA]</scope>
</reference>
<keyword evidence="4" id="KW-1185">Reference proteome</keyword>